<dbReference type="PANTHER" id="PTHR30250:SF26">
    <property type="entry name" value="PSMA PROTEIN"/>
    <property type="match status" value="1"/>
</dbReference>
<keyword evidence="4 6" id="KW-1133">Transmembrane helix</keyword>
<feature type="transmembrane region" description="Helical" evidence="6">
    <location>
        <begin position="340"/>
        <end position="359"/>
    </location>
</feature>
<evidence type="ECO:0000313" key="7">
    <source>
        <dbReference type="EMBL" id="NHN26144.1"/>
    </source>
</evidence>
<evidence type="ECO:0000256" key="4">
    <source>
        <dbReference type="ARBA" id="ARBA00022989"/>
    </source>
</evidence>
<feature type="transmembrane region" description="Helical" evidence="6">
    <location>
        <begin position="256"/>
        <end position="282"/>
    </location>
</feature>
<evidence type="ECO:0000256" key="3">
    <source>
        <dbReference type="ARBA" id="ARBA00022692"/>
    </source>
</evidence>
<feature type="transmembrane region" description="Helical" evidence="6">
    <location>
        <begin position="303"/>
        <end position="328"/>
    </location>
</feature>
<organism evidence="7 8">
    <name type="scientific">Flavobacterium jejuense</name>
    <dbReference type="NCBI Taxonomy" id="1544455"/>
    <lineage>
        <taxon>Bacteria</taxon>
        <taxon>Pseudomonadati</taxon>
        <taxon>Bacteroidota</taxon>
        <taxon>Flavobacteriia</taxon>
        <taxon>Flavobacteriales</taxon>
        <taxon>Flavobacteriaceae</taxon>
        <taxon>Flavobacterium</taxon>
    </lineage>
</organism>
<evidence type="ECO:0000256" key="5">
    <source>
        <dbReference type="ARBA" id="ARBA00023136"/>
    </source>
</evidence>
<keyword evidence="5 6" id="KW-0472">Membrane</keyword>
<keyword evidence="2" id="KW-1003">Cell membrane</keyword>
<feature type="transmembrane region" description="Helical" evidence="6">
    <location>
        <begin position="182"/>
        <end position="203"/>
    </location>
</feature>
<feature type="transmembrane region" description="Helical" evidence="6">
    <location>
        <begin position="460"/>
        <end position="481"/>
    </location>
</feature>
<gene>
    <name evidence="7" type="ORF">FIA58_010695</name>
</gene>
<reference evidence="7" key="1">
    <citation type="submission" date="2019-05" db="EMBL/GenBank/DDBJ databases">
        <authorList>
            <person name="Lianzixin W."/>
        </authorList>
    </citation>
    <scope>NUCLEOTIDE SEQUENCE</scope>
    <source>
        <strain evidence="7">EC11</strain>
    </source>
</reference>
<evidence type="ECO:0000256" key="1">
    <source>
        <dbReference type="ARBA" id="ARBA00004651"/>
    </source>
</evidence>
<feature type="transmembrane region" description="Helical" evidence="6">
    <location>
        <begin position="215"/>
        <end position="236"/>
    </location>
</feature>
<feature type="transmembrane region" description="Helical" evidence="6">
    <location>
        <begin position="38"/>
        <end position="59"/>
    </location>
</feature>
<feature type="transmembrane region" description="Helical" evidence="6">
    <location>
        <begin position="80"/>
        <end position="104"/>
    </location>
</feature>
<comment type="subcellular location">
    <subcellularLocation>
        <location evidence="1">Cell membrane</location>
        <topology evidence="1">Multi-pass membrane protein</topology>
    </subcellularLocation>
</comment>
<feature type="transmembrane region" description="Helical" evidence="6">
    <location>
        <begin position="437"/>
        <end position="454"/>
    </location>
</feature>
<evidence type="ECO:0000313" key="8">
    <source>
        <dbReference type="Proteomes" id="UP000817854"/>
    </source>
</evidence>
<feature type="transmembrane region" description="Helical" evidence="6">
    <location>
        <begin position="124"/>
        <end position="145"/>
    </location>
</feature>
<proteinExistence type="predicted"/>
<sequence length="499" mass="56914">MSQLKKGAILSYTTIFLTNGLGLLLTPFIIRKLGNSEYGLYTLVGSLIAYVSVLDFGLNNAIVRFVAKYRAQNNRNKEENFLATTMIIYSFISLVVLLVGIVFYLNIETFFKKLTSAELEKAKILFAILIFNLTITLPGGSFSAISSAYERFVFPRALTLVKYLIRAFLIVSILMLNADSLGLVILDTTLNIVFISINAYYVFKYLKVRIKLHEFNWYSIQDIFSYSIWIFVYAIASQFQWQSGQIVLGAISGTKMIAIYSVGVLLGSYYATFSSAISGLFIPKAVKMITNNNSEKELTDTMIMVGRLCMFVLFLIFGGFFLFGKNFIQLWVGSTYNDSWIIALIIMIGYTTPLIQIFGNSILEAKGKYSFKAILNLIFLFFGVLLGVFLTRFNTAVGMILGICISWVVSQIILNYYYVKVIKLDIKRFFISTFEKMIYIFPLIICVFYFLNFIEVTNWFILGIKIFLYAIVYSIVIYKFCLNKYELSLVKGLLKNLKK</sequence>
<dbReference type="PANTHER" id="PTHR30250">
    <property type="entry name" value="PST FAMILY PREDICTED COLANIC ACID TRANSPORTER"/>
    <property type="match status" value="1"/>
</dbReference>
<dbReference type="InterPro" id="IPR050833">
    <property type="entry name" value="Poly_Biosynth_Transport"/>
</dbReference>
<keyword evidence="3 6" id="KW-0812">Transmembrane</keyword>
<feature type="transmembrane region" description="Helical" evidence="6">
    <location>
        <begin position="157"/>
        <end position="176"/>
    </location>
</feature>
<dbReference type="Proteomes" id="UP000817854">
    <property type="component" value="Unassembled WGS sequence"/>
</dbReference>
<keyword evidence="8" id="KW-1185">Reference proteome</keyword>
<reference evidence="7" key="2">
    <citation type="submission" date="2020-02" db="EMBL/GenBank/DDBJ databases">
        <title>Flavobacterium profundi sp. nov., isolated from a deep-sea seamount.</title>
        <authorList>
            <person name="Zhang D.-C."/>
        </authorList>
    </citation>
    <scope>NUCLEOTIDE SEQUENCE</scope>
    <source>
        <strain evidence="7">EC11</strain>
    </source>
</reference>
<feature type="transmembrane region" description="Helical" evidence="6">
    <location>
        <begin position="371"/>
        <end position="390"/>
    </location>
</feature>
<evidence type="ECO:0000256" key="2">
    <source>
        <dbReference type="ARBA" id="ARBA00022475"/>
    </source>
</evidence>
<accession>A0ABX0IQN1</accession>
<dbReference type="EMBL" id="VEVQ02000006">
    <property type="protein sequence ID" value="NHN26144.1"/>
    <property type="molecule type" value="Genomic_DNA"/>
</dbReference>
<dbReference type="Pfam" id="PF01943">
    <property type="entry name" value="Polysacc_synt"/>
    <property type="match status" value="1"/>
</dbReference>
<comment type="caution">
    <text evidence="7">The sequence shown here is derived from an EMBL/GenBank/DDBJ whole genome shotgun (WGS) entry which is preliminary data.</text>
</comment>
<dbReference type="InterPro" id="IPR002797">
    <property type="entry name" value="Polysacc_synth"/>
</dbReference>
<name>A0ABX0IQN1_9FLAO</name>
<evidence type="ECO:0000256" key="6">
    <source>
        <dbReference type="SAM" id="Phobius"/>
    </source>
</evidence>
<feature type="transmembrane region" description="Helical" evidence="6">
    <location>
        <begin position="7"/>
        <end position="26"/>
    </location>
</feature>
<protein>
    <submittedName>
        <fullName evidence="7">Oligosaccharide flippase family protein</fullName>
    </submittedName>
</protein>
<dbReference type="RefSeq" id="WP_140962472.1">
    <property type="nucleotide sequence ID" value="NZ_VEVQ02000006.1"/>
</dbReference>
<feature type="transmembrane region" description="Helical" evidence="6">
    <location>
        <begin position="396"/>
        <end position="417"/>
    </location>
</feature>